<evidence type="ECO:0000256" key="1">
    <source>
        <dbReference type="SAM" id="MobiDB-lite"/>
    </source>
</evidence>
<protein>
    <submittedName>
        <fullName evidence="4">Predicted membrane protein</fullName>
    </submittedName>
</protein>
<organism evidence="4 5">
    <name type="scientific">Faecalicatena contorta</name>
    <dbReference type="NCBI Taxonomy" id="39482"/>
    <lineage>
        <taxon>Bacteria</taxon>
        <taxon>Bacillati</taxon>
        <taxon>Bacillota</taxon>
        <taxon>Clostridia</taxon>
        <taxon>Lachnospirales</taxon>
        <taxon>Lachnospiraceae</taxon>
        <taxon>Faecalicatena</taxon>
    </lineage>
</organism>
<gene>
    <name evidence="4" type="ORF">SAMN05216529_10942</name>
</gene>
<feature type="chain" id="PRO_5043163532" evidence="2">
    <location>
        <begin position="29"/>
        <end position="192"/>
    </location>
</feature>
<dbReference type="OrthoDB" id="9792533at2"/>
<evidence type="ECO:0000313" key="5">
    <source>
        <dbReference type="Proteomes" id="UP000254051"/>
    </source>
</evidence>
<feature type="domain" description="Membrane iron-sulfur containing protein FtrD-like" evidence="3">
    <location>
        <begin position="83"/>
        <end position="186"/>
    </location>
</feature>
<proteinExistence type="predicted"/>
<evidence type="ECO:0000313" key="4">
    <source>
        <dbReference type="EMBL" id="SUQ14991.1"/>
    </source>
</evidence>
<dbReference type="RefSeq" id="WP_109712397.1">
    <property type="nucleotide sequence ID" value="NZ_QGDS01000009.1"/>
</dbReference>
<dbReference type="PROSITE" id="PS51257">
    <property type="entry name" value="PROKAR_LIPOPROTEIN"/>
    <property type="match status" value="1"/>
</dbReference>
<keyword evidence="5" id="KW-1185">Reference proteome</keyword>
<feature type="compositionally biased region" description="Low complexity" evidence="1">
    <location>
        <begin position="36"/>
        <end position="65"/>
    </location>
</feature>
<reference evidence="5" key="1">
    <citation type="submission" date="2017-07" db="EMBL/GenBank/DDBJ databases">
        <authorList>
            <person name="Varghese N."/>
            <person name="Submissions S."/>
        </authorList>
    </citation>
    <scope>NUCLEOTIDE SEQUENCE [LARGE SCALE GENOMIC DNA]</scope>
    <source>
        <strain evidence="5">NLAE-zl-C134</strain>
    </source>
</reference>
<dbReference type="AlphaFoldDB" id="A0A315ZTL6"/>
<evidence type="ECO:0000256" key="2">
    <source>
        <dbReference type="SAM" id="SignalP"/>
    </source>
</evidence>
<name>A0A315ZTL6_9FIRM</name>
<accession>A0A315ZTL6</accession>
<dbReference type="InterPro" id="IPR018758">
    <property type="entry name" value="FtrD-like"/>
</dbReference>
<feature type="signal peptide" evidence="2">
    <location>
        <begin position="1"/>
        <end position="28"/>
    </location>
</feature>
<feature type="region of interest" description="Disordered" evidence="1">
    <location>
        <begin position="36"/>
        <end position="70"/>
    </location>
</feature>
<dbReference type="Proteomes" id="UP000254051">
    <property type="component" value="Unassembled WGS sequence"/>
</dbReference>
<sequence length="192" mass="20424">MQTETKNKKGFRFSVAAFAAIVLVLAFAVTGCSSNDSGNSNGDNSTGSSSDSNSVADNNTAASDSQDIKEGESLVIPASEVSETAKFYPVTVDGTRMEVAAVKASDGTIRTAFNTCQVCNGSPKAYFEQSGNTLQCQNCGNKFPMDSVEVEANGCNPVPIFDEDKTVTDESITVSYDTLQANTYRFSPNWKQ</sequence>
<dbReference type="EMBL" id="UHJJ01000009">
    <property type="protein sequence ID" value="SUQ14991.1"/>
    <property type="molecule type" value="Genomic_DNA"/>
</dbReference>
<evidence type="ECO:0000259" key="3">
    <source>
        <dbReference type="Pfam" id="PF10080"/>
    </source>
</evidence>
<keyword evidence="2" id="KW-0732">Signal</keyword>
<dbReference type="Pfam" id="PF10080">
    <property type="entry name" value="FtrD-like"/>
    <property type="match status" value="1"/>
</dbReference>